<dbReference type="Proteomes" id="UP000030764">
    <property type="component" value="Unassembled WGS sequence"/>
</dbReference>
<evidence type="ECO:0000256" key="1">
    <source>
        <dbReference type="PROSITE-ProRule" id="PRU10141"/>
    </source>
</evidence>
<feature type="compositionally biased region" description="Low complexity" evidence="2">
    <location>
        <begin position="331"/>
        <end position="353"/>
    </location>
</feature>
<dbReference type="PROSITE" id="PS50011">
    <property type="entry name" value="PROTEIN_KINASE_DOM"/>
    <property type="match status" value="1"/>
</dbReference>
<keyword evidence="1" id="KW-0067">ATP-binding</keyword>
<keyword evidence="6" id="KW-1185">Reference proteome</keyword>
<evidence type="ECO:0000313" key="6">
    <source>
        <dbReference type="Proteomes" id="UP000030764"/>
    </source>
</evidence>
<dbReference type="InterPro" id="IPR017441">
    <property type="entry name" value="Protein_kinase_ATP_BS"/>
</dbReference>
<dbReference type="InterPro" id="IPR050235">
    <property type="entry name" value="CK1_Ser-Thr_kinase"/>
</dbReference>
<dbReference type="InterPro" id="IPR000719">
    <property type="entry name" value="Prot_kinase_dom"/>
</dbReference>
<name>A0A085LJ48_9BILA</name>
<dbReference type="Pfam" id="PF00069">
    <property type="entry name" value="Pkinase"/>
    <property type="match status" value="1"/>
</dbReference>
<gene>
    <name evidence="4" type="ORF">M513_14129</name>
    <name evidence="5" type="ORF">M514_14129</name>
</gene>
<keyword evidence="1" id="KW-0547">Nucleotide-binding</keyword>
<organism evidence="4 6">
    <name type="scientific">Trichuris suis</name>
    <name type="common">pig whipworm</name>
    <dbReference type="NCBI Taxonomy" id="68888"/>
    <lineage>
        <taxon>Eukaryota</taxon>
        <taxon>Metazoa</taxon>
        <taxon>Ecdysozoa</taxon>
        <taxon>Nematoda</taxon>
        <taxon>Enoplea</taxon>
        <taxon>Dorylaimia</taxon>
        <taxon>Trichinellida</taxon>
        <taxon>Trichuridae</taxon>
        <taxon>Trichuris</taxon>
    </lineage>
</organism>
<dbReference type="AlphaFoldDB" id="A0A085LJ48"/>
<dbReference type="EMBL" id="KL367538">
    <property type="protein sequence ID" value="KFD65424.1"/>
    <property type="molecule type" value="Genomic_DNA"/>
</dbReference>
<dbReference type="EMBL" id="KL363946">
    <property type="protein sequence ID" value="KFD44994.1"/>
    <property type="molecule type" value="Genomic_DNA"/>
</dbReference>
<feature type="region of interest" description="Disordered" evidence="2">
    <location>
        <begin position="331"/>
        <end position="356"/>
    </location>
</feature>
<dbReference type="SMART" id="SM00220">
    <property type="entry name" value="S_TKc"/>
    <property type="match status" value="1"/>
</dbReference>
<dbReference type="InterPro" id="IPR011009">
    <property type="entry name" value="Kinase-like_dom_sf"/>
</dbReference>
<accession>A0A085LJ48</accession>
<dbReference type="PROSITE" id="PS00107">
    <property type="entry name" value="PROTEIN_KINASE_ATP"/>
    <property type="match status" value="1"/>
</dbReference>
<protein>
    <recommendedName>
        <fullName evidence="3">Protein kinase domain-containing protein</fullName>
    </recommendedName>
</protein>
<evidence type="ECO:0000313" key="4">
    <source>
        <dbReference type="EMBL" id="KFD44994.1"/>
    </source>
</evidence>
<evidence type="ECO:0000259" key="3">
    <source>
        <dbReference type="PROSITE" id="PS50011"/>
    </source>
</evidence>
<feature type="non-terminal residue" evidence="4">
    <location>
        <position position="370"/>
    </location>
</feature>
<sequence length="370" mass="42099">MENTADPFAISPGTTIHKWRIVKELGRGTYGAVYKVADDELHRDAAMKVERRAISPEYRMLKVEVAVMIELRAKKVKNCVQLFDHGCTPIFNYMVMSLVGNNLESLANKIAKLNNKKEPMFSLYSAFYIGINTLDTLCDLHKCLFLHRDVKPANFAIGCHAADLTTIYLLDFGTTRRYAKENGLHHRPRAKVAFRGSTLYASANALRERDQSRRDDIWSWLFTLISLTVGKLPWSNLKMPKRCTFIQQQERYANAKVTCTTHPQLLLKGCPPEYEEVMSYMTPLLFYSRPNYEAIRNALQKGIERLKTSGEKAQLEWEDVMKKVPKSQTSSSLYSLTTTAKPPSTSQPTPVSPKEGVKHVGVMSLWRAIK</sequence>
<dbReference type="GO" id="GO:0005524">
    <property type="term" value="F:ATP binding"/>
    <property type="evidence" value="ECO:0007669"/>
    <property type="project" value="UniProtKB-UniRule"/>
</dbReference>
<proteinExistence type="predicted"/>
<dbReference type="SUPFAM" id="SSF56112">
    <property type="entry name" value="Protein kinase-like (PK-like)"/>
    <property type="match status" value="1"/>
</dbReference>
<feature type="binding site" evidence="1">
    <location>
        <position position="48"/>
    </location>
    <ligand>
        <name>ATP</name>
        <dbReference type="ChEBI" id="CHEBI:30616"/>
    </ligand>
</feature>
<feature type="domain" description="Protein kinase" evidence="3">
    <location>
        <begin position="19"/>
        <end position="303"/>
    </location>
</feature>
<dbReference type="GO" id="GO:0004672">
    <property type="term" value="F:protein kinase activity"/>
    <property type="evidence" value="ECO:0007669"/>
    <property type="project" value="InterPro"/>
</dbReference>
<evidence type="ECO:0000256" key="2">
    <source>
        <dbReference type="SAM" id="MobiDB-lite"/>
    </source>
</evidence>
<dbReference type="PANTHER" id="PTHR11909">
    <property type="entry name" value="CASEIN KINASE-RELATED"/>
    <property type="match status" value="1"/>
</dbReference>
<dbReference type="Proteomes" id="UP000030758">
    <property type="component" value="Unassembled WGS sequence"/>
</dbReference>
<evidence type="ECO:0000313" key="5">
    <source>
        <dbReference type="EMBL" id="KFD65424.1"/>
    </source>
</evidence>
<reference evidence="4 6" key="1">
    <citation type="journal article" date="2014" name="Nat. Genet.">
        <title>Genome and transcriptome of the porcine whipworm Trichuris suis.</title>
        <authorList>
            <person name="Jex A.R."/>
            <person name="Nejsum P."/>
            <person name="Schwarz E.M."/>
            <person name="Hu L."/>
            <person name="Young N.D."/>
            <person name="Hall R.S."/>
            <person name="Korhonen P.K."/>
            <person name="Liao S."/>
            <person name="Thamsborg S."/>
            <person name="Xia J."/>
            <person name="Xu P."/>
            <person name="Wang S."/>
            <person name="Scheerlinck J.P."/>
            <person name="Hofmann A."/>
            <person name="Sternberg P.W."/>
            <person name="Wang J."/>
            <person name="Gasser R.B."/>
        </authorList>
    </citation>
    <scope>NUCLEOTIDE SEQUENCE [LARGE SCALE GENOMIC DNA]</scope>
    <source>
        <strain evidence="5">DCEP-RM93F</strain>
        <strain evidence="4">DCEP-RM93M</strain>
    </source>
</reference>
<dbReference type="Gene3D" id="1.10.510.10">
    <property type="entry name" value="Transferase(Phosphotransferase) domain 1"/>
    <property type="match status" value="1"/>
</dbReference>